<evidence type="ECO:0000256" key="5">
    <source>
        <dbReference type="ARBA" id="ARBA00023242"/>
    </source>
</evidence>
<keyword evidence="5" id="KW-0539">Nucleus</keyword>
<dbReference type="PANTHER" id="PTHR14440">
    <property type="entry name" value="DNA-DIRECTED RNA POLYMERASE I SUBUNIT RPA49"/>
    <property type="match status" value="1"/>
</dbReference>
<name>A0ABY9CG01_VITVI</name>
<accession>A0ABY9CG01</accession>
<protein>
    <recommendedName>
        <fullName evidence="9">DNA-directed RNA polymerase I subunit rpa49</fullName>
    </recommendedName>
</protein>
<dbReference type="EMBL" id="CP126656">
    <property type="protein sequence ID" value="WJZ94347.1"/>
    <property type="molecule type" value="Genomic_DNA"/>
</dbReference>
<evidence type="ECO:0000313" key="8">
    <source>
        <dbReference type="Proteomes" id="UP001227230"/>
    </source>
</evidence>
<comment type="similarity">
    <text evidence="2">Belongs to the eukaryotic RPA49/POLR1E RNA polymerase subunit family.</text>
</comment>
<dbReference type="InterPro" id="IPR009668">
    <property type="entry name" value="RNA_pol-assoc_fac_A49-like"/>
</dbReference>
<organism evidence="7 8">
    <name type="scientific">Vitis vinifera</name>
    <name type="common">Grape</name>
    <dbReference type="NCBI Taxonomy" id="29760"/>
    <lineage>
        <taxon>Eukaryota</taxon>
        <taxon>Viridiplantae</taxon>
        <taxon>Streptophyta</taxon>
        <taxon>Embryophyta</taxon>
        <taxon>Tracheophyta</taxon>
        <taxon>Spermatophyta</taxon>
        <taxon>Magnoliopsida</taxon>
        <taxon>eudicotyledons</taxon>
        <taxon>Gunneridae</taxon>
        <taxon>Pentapetalae</taxon>
        <taxon>rosids</taxon>
        <taxon>Vitales</taxon>
        <taxon>Vitaceae</taxon>
        <taxon>Viteae</taxon>
        <taxon>Vitis</taxon>
    </lineage>
</organism>
<evidence type="ECO:0000256" key="4">
    <source>
        <dbReference type="ARBA" id="ARBA00023163"/>
    </source>
</evidence>
<dbReference type="Proteomes" id="UP001227230">
    <property type="component" value="Chromosome 9"/>
</dbReference>
<feature type="region of interest" description="Disordered" evidence="6">
    <location>
        <begin position="139"/>
        <end position="163"/>
    </location>
</feature>
<evidence type="ECO:0008006" key="9">
    <source>
        <dbReference type="Google" id="ProtNLM"/>
    </source>
</evidence>
<sequence>MEEEEPEISSQTLTLTPTKKRKKKKHVNVKMEVVHEHPEKIPPLVGYFPSGFDPHKPQDHESDPPPAVKVFRNKARANRLQLVVSPNDSKVNFVGTSYSGEAASAQVCTYALGVLDKETQTLKIVPIASNKIFRLEPRVGGSDASVDEPSSLLKGEQTAEEKAGRMRDLTNLYGTKKSITQAKKLQALNQKDDPRSQKDLDRKLKEVVINKEALESTSAHSARNIPPYDDTATTPQEAYRLDKIIFKGEWDYLLDILDLLQAGVEVESSAYSSFVCNRIQKLKELEDEGEKTTLACIFSYINHLLKYKDRNSMDASSAKHHKIPGILNQKFSSMFALDSDSRRLTEEKKDLLISYVLVLTLYADEFRTDPSDIARDLRMSAVKLRAHFEHLGCKLVSQNKVTMATLPVPLTFPRLRQKRRR</sequence>
<proteinExistence type="inferred from homology"/>
<reference evidence="7 8" key="1">
    <citation type="journal article" date="2023" name="Hortic Res">
        <title>The complete reference genome for grapevine (Vitis vinifera L.) genetics and breeding.</title>
        <authorList>
            <person name="Shi X."/>
            <person name="Cao S."/>
            <person name="Wang X."/>
            <person name="Huang S."/>
            <person name="Wang Y."/>
            <person name="Liu Z."/>
            <person name="Liu W."/>
            <person name="Leng X."/>
            <person name="Peng Y."/>
            <person name="Wang N."/>
            <person name="Wang Y."/>
            <person name="Ma Z."/>
            <person name="Xu X."/>
            <person name="Zhang F."/>
            <person name="Xue H."/>
            <person name="Zhong H."/>
            <person name="Wang Y."/>
            <person name="Zhang K."/>
            <person name="Velt A."/>
            <person name="Avia K."/>
            <person name="Holtgrawe D."/>
            <person name="Grimplet J."/>
            <person name="Matus J.T."/>
            <person name="Ware D."/>
            <person name="Wu X."/>
            <person name="Wang H."/>
            <person name="Liu C."/>
            <person name="Fang Y."/>
            <person name="Rustenholz C."/>
            <person name="Cheng Z."/>
            <person name="Xiao H."/>
            <person name="Zhou Y."/>
        </authorList>
    </citation>
    <scope>NUCLEOTIDE SEQUENCE [LARGE SCALE GENOMIC DNA]</scope>
    <source>
        <strain evidence="8">cv. Pinot noir / PN40024</strain>
        <tissue evidence="7">Leaf</tissue>
    </source>
</reference>
<dbReference type="Pfam" id="PF06870">
    <property type="entry name" value="RNA_pol_I_A49"/>
    <property type="match status" value="1"/>
</dbReference>
<evidence type="ECO:0000256" key="1">
    <source>
        <dbReference type="ARBA" id="ARBA00004604"/>
    </source>
</evidence>
<evidence type="ECO:0000256" key="6">
    <source>
        <dbReference type="SAM" id="MobiDB-lite"/>
    </source>
</evidence>
<keyword evidence="4" id="KW-0804">Transcription</keyword>
<evidence type="ECO:0000256" key="2">
    <source>
        <dbReference type="ARBA" id="ARBA00009430"/>
    </source>
</evidence>
<comment type="subcellular location">
    <subcellularLocation>
        <location evidence="1">Nucleus</location>
        <location evidence="1">Nucleolus</location>
    </subcellularLocation>
</comment>
<evidence type="ECO:0000313" key="7">
    <source>
        <dbReference type="EMBL" id="WJZ94347.1"/>
    </source>
</evidence>
<feature type="compositionally biased region" description="Polar residues" evidence="6">
    <location>
        <begin position="8"/>
        <end position="17"/>
    </location>
</feature>
<gene>
    <name evidence="7" type="ORF">VitviT2T_013218</name>
</gene>
<feature type="region of interest" description="Disordered" evidence="6">
    <location>
        <begin position="1"/>
        <end position="26"/>
    </location>
</feature>
<keyword evidence="3" id="KW-0240">DNA-directed RNA polymerase</keyword>
<evidence type="ECO:0000256" key="3">
    <source>
        <dbReference type="ARBA" id="ARBA00022478"/>
    </source>
</evidence>
<keyword evidence="8" id="KW-1185">Reference proteome</keyword>